<dbReference type="OrthoDB" id="10608451at2759"/>
<feature type="compositionally biased region" description="Polar residues" evidence="1">
    <location>
        <begin position="41"/>
        <end position="74"/>
    </location>
</feature>
<evidence type="ECO:0000313" key="2">
    <source>
        <dbReference type="EMBL" id="EMR64810.1"/>
    </source>
</evidence>
<dbReference type="EMBL" id="KB706996">
    <property type="protein sequence ID" value="EMR64810.1"/>
    <property type="molecule type" value="Genomic_DNA"/>
</dbReference>
<gene>
    <name evidence="2" type="ORF">UCREL1_8224</name>
</gene>
<dbReference type="KEGG" id="ela:UCREL1_8224"/>
<evidence type="ECO:0000313" key="3">
    <source>
        <dbReference type="Proteomes" id="UP000012174"/>
    </source>
</evidence>
<name>M7TDP9_EUTLA</name>
<dbReference type="Proteomes" id="UP000012174">
    <property type="component" value="Unassembled WGS sequence"/>
</dbReference>
<reference evidence="3" key="1">
    <citation type="journal article" date="2013" name="Genome Announc.">
        <title>Draft genome sequence of the grapevine dieback fungus Eutypa lata UCR-EL1.</title>
        <authorList>
            <person name="Blanco-Ulate B."/>
            <person name="Rolshausen P.E."/>
            <person name="Cantu D."/>
        </authorList>
    </citation>
    <scope>NUCLEOTIDE SEQUENCE [LARGE SCALE GENOMIC DNA]</scope>
    <source>
        <strain evidence="3">UCR-EL1</strain>
    </source>
</reference>
<feature type="region of interest" description="Disordered" evidence="1">
    <location>
        <begin position="30"/>
        <end position="77"/>
    </location>
</feature>
<dbReference type="HOGENOM" id="CLU_1796474_0_0_1"/>
<protein>
    <submittedName>
        <fullName evidence="2">Uncharacterized protein</fullName>
    </submittedName>
</protein>
<proteinExistence type="predicted"/>
<dbReference type="AlphaFoldDB" id="M7TDP9"/>
<sequence length="144" mass="16068">MASNQPNREEQDEASWYEGARQALQAALDAETANHPDINMIQMTEKSQDSPGTGKSVQINPNDQLGQVEESSSTLQQCDDEEEDLLDFDQDELMNPFECEYCGASLLPDNPDDQPLEYCKAEKCGMPSGIPTFADWDHFCNAQD</sequence>
<organism evidence="2 3">
    <name type="scientific">Eutypa lata (strain UCR-EL1)</name>
    <name type="common">Grapevine dieback disease fungus</name>
    <name type="synonym">Eutypa armeniacae</name>
    <dbReference type="NCBI Taxonomy" id="1287681"/>
    <lineage>
        <taxon>Eukaryota</taxon>
        <taxon>Fungi</taxon>
        <taxon>Dikarya</taxon>
        <taxon>Ascomycota</taxon>
        <taxon>Pezizomycotina</taxon>
        <taxon>Sordariomycetes</taxon>
        <taxon>Xylariomycetidae</taxon>
        <taxon>Xylariales</taxon>
        <taxon>Diatrypaceae</taxon>
        <taxon>Eutypa</taxon>
    </lineage>
</organism>
<evidence type="ECO:0000256" key="1">
    <source>
        <dbReference type="SAM" id="MobiDB-lite"/>
    </source>
</evidence>
<accession>M7TDP9</accession>
<keyword evidence="3" id="KW-1185">Reference proteome</keyword>